<comment type="catalytic activity">
    <reaction evidence="8">
        <text>L-glutamyl-tRNA(Gln) + L-glutamine + ATP + H2O = L-glutaminyl-tRNA(Gln) + L-glutamate + ADP + phosphate + H(+)</text>
        <dbReference type="Rhea" id="RHEA:17521"/>
        <dbReference type="Rhea" id="RHEA-COMP:9681"/>
        <dbReference type="Rhea" id="RHEA-COMP:9684"/>
        <dbReference type="ChEBI" id="CHEBI:15377"/>
        <dbReference type="ChEBI" id="CHEBI:15378"/>
        <dbReference type="ChEBI" id="CHEBI:29985"/>
        <dbReference type="ChEBI" id="CHEBI:30616"/>
        <dbReference type="ChEBI" id="CHEBI:43474"/>
        <dbReference type="ChEBI" id="CHEBI:58359"/>
        <dbReference type="ChEBI" id="CHEBI:78520"/>
        <dbReference type="ChEBI" id="CHEBI:78521"/>
        <dbReference type="ChEBI" id="CHEBI:456216"/>
    </reaction>
</comment>
<keyword evidence="1 8" id="KW-0436">Ligase</keyword>
<sequence>MKRTIARHGISFVRFNSLKAGYSSNTKIGSRITTDHEVDQLINKKSWDIREYVPTSLDTELLPPKETVIKLLKISGLPAKNIEQTRVRLANQLSFINILHGLPVDESINPNHARIMDRKPKALDYKSLLQRIEKQEKSEELGEISGSWDSTQQAKLTKDRFFILREGLLRNRE</sequence>
<dbReference type="Proteomes" id="UP000422736">
    <property type="component" value="Chromosome 5"/>
</dbReference>
<dbReference type="HAMAP" id="MF_03151">
    <property type="entry name" value="GatF"/>
    <property type="match status" value="1"/>
</dbReference>
<dbReference type="EC" id="6.3.5.-" evidence="8"/>
<reference evidence="9 10" key="1">
    <citation type="submission" date="2016-03" db="EMBL/GenBank/DDBJ databases">
        <title>How can Kluyveromyces marxianus grow so fast - potential evolutionary course in Saccharomyces Complex revealed by comparative genomics.</title>
        <authorList>
            <person name="Mo W."/>
            <person name="Lu W."/>
            <person name="Yang X."/>
            <person name="Qi J."/>
            <person name="Lv H."/>
        </authorList>
    </citation>
    <scope>NUCLEOTIDE SEQUENCE [LARGE SCALE GENOMIC DNA]</scope>
    <source>
        <strain evidence="9 10">FIM1</strain>
    </source>
</reference>
<comment type="function">
    <text evidence="8">Allows the formation of correctly charged Gln-tRNA(Gln) through the transamidation of misacylated Glu-tRNA(Gln) in the mitochondria. The reaction takes place in the presence of glutamine and ATP through an activated gamma-phospho-Glu-tRNA(Gln). Required for proper protein synthesis within the mitochondrion.</text>
</comment>
<dbReference type="CDD" id="cd21422">
    <property type="entry name" value="GatF"/>
    <property type="match status" value="1"/>
</dbReference>
<dbReference type="EMBL" id="CP015058">
    <property type="protein sequence ID" value="QGN16812.1"/>
    <property type="molecule type" value="Genomic_DNA"/>
</dbReference>
<evidence type="ECO:0000256" key="1">
    <source>
        <dbReference type="ARBA" id="ARBA00022598"/>
    </source>
</evidence>
<comment type="subcellular location">
    <subcellularLocation>
        <location evidence="8">Mitochondrion inner membrane</location>
        <topology evidence="8">Peripheral membrane protein</topology>
        <orientation evidence="8">Matrix side</orientation>
    </subcellularLocation>
</comment>
<evidence type="ECO:0000256" key="2">
    <source>
        <dbReference type="ARBA" id="ARBA00022741"/>
    </source>
</evidence>
<evidence type="ECO:0000313" key="10">
    <source>
        <dbReference type="Proteomes" id="UP000422736"/>
    </source>
</evidence>
<evidence type="ECO:0000256" key="4">
    <source>
        <dbReference type="ARBA" id="ARBA00022840"/>
    </source>
</evidence>
<comment type="similarity">
    <text evidence="8">Belongs to the GatF family.</text>
</comment>
<evidence type="ECO:0000256" key="6">
    <source>
        <dbReference type="ARBA" id="ARBA00023128"/>
    </source>
</evidence>
<keyword evidence="7 8" id="KW-0472">Membrane</keyword>
<evidence type="ECO:0000313" key="9">
    <source>
        <dbReference type="EMBL" id="QGN16812.1"/>
    </source>
</evidence>
<keyword evidence="4 8" id="KW-0067">ATP-binding</keyword>
<keyword evidence="10" id="KW-1185">Reference proteome</keyword>
<evidence type="ECO:0000256" key="3">
    <source>
        <dbReference type="ARBA" id="ARBA00022792"/>
    </source>
</evidence>
<keyword evidence="6 8" id="KW-0496">Mitochondrion</keyword>
<dbReference type="InterPro" id="IPR027499">
    <property type="entry name" value="GatF"/>
</dbReference>
<evidence type="ECO:0000256" key="5">
    <source>
        <dbReference type="ARBA" id="ARBA00022917"/>
    </source>
</evidence>
<evidence type="ECO:0000256" key="7">
    <source>
        <dbReference type="ARBA" id="ARBA00023136"/>
    </source>
</evidence>
<keyword evidence="5 8" id="KW-0648">Protein biosynthesis</keyword>
<dbReference type="Pfam" id="PF20977">
    <property type="entry name" value="GatF"/>
    <property type="match status" value="1"/>
</dbReference>
<proteinExistence type="inferred from homology"/>
<organism evidence="9 10">
    <name type="scientific">Kluyveromyces marxianus</name>
    <name type="common">Yeast</name>
    <name type="synonym">Candida kefyr</name>
    <dbReference type="NCBI Taxonomy" id="4911"/>
    <lineage>
        <taxon>Eukaryota</taxon>
        <taxon>Fungi</taxon>
        <taxon>Dikarya</taxon>
        <taxon>Ascomycota</taxon>
        <taxon>Saccharomycotina</taxon>
        <taxon>Saccharomycetes</taxon>
        <taxon>Saccharomycetales</taxon>
        <taxon>Saccharomycetaceae</taxon>
        <taxon>Kluyveromyces</taxon>
    </lineage>
</organism>
<keyword evidence="2 8" id="KW-0547">Nucleotide-binding</keyword>
<name>A0ABX6EYF7_KLUMA</name>
<gene>
    <name evidence="8 9" type="primary">GTF1</name>
    <name evidence="9" type="ORF">FIM1_3536</name>
</gene>
<protein>
    <recommendedName>
        <fullName evidence="8">Glutamyl-tRNA(Gln) amidotransferase subunit F, mitochondrial</fullName>
        <shortName evidence="8">Glu-AdT subunit F</shortName>
        <ecNumber evidence="8">6.3.5.-</ecNumber>
    </recommendedName>
</protein>
<comment type="subunit">
    <text evidence="8">Subunit of the heterotrimeric GatFAB amidotransferase (AdT) complex, composed of A, B and F subunits.</text>
</comment>
<evidence type="ECO:0000256" key="8">
    <source>
        <dbReference type="HAMAP-Rule" id="MF_03151"/>
    </source>
</evidence>
<keyword evidence="3 8" id="KW-0999">Mitochondrion inner membrane</keyword>
<accession>A0ABX6EYF7</accession>